<evidence type="ECO:0000313" key="5">
    <source>
        <dbReference type="Proteomes" id="UP001082899"/>
    </source>
</evidence>
<dbReference type="PANTHER" id="PTHR36305">
    <property type="entry name" value="PHOSPHATIDYLGLYCEROPHOSPHATASE A"/>
    <property type="match status" value="1"/>
</dbReference>
<protein>
    <submittedName>
        <fullName evidence="4">Phosphatidylglycerophosphatase A</fullName>
    </submittedName>
</protein>
<evidence type="ECO:0000256" key="2">
    <source>
        <dbReference type="SAM" id="Phobius"/>
    </source>
</evidence>
<gene>
    <name evidence="4" type="ORF">OVY01_17075</name>
</gene>
<proteinExistence type="predicted"/>
<feature type="transmembrane region" description="Helical" evidence="2">
    <location>
        <begin position="173"/>
        <end position="194"/>
    </location>
</feature>
<name>A0ABT3ZQQ0_9BURK</name>
<keyword evidence="2" id="KW-0472">Membrane</keyword>
<dbReference type="CDD" id="cd06971">
    <property type="entry name" value="PgpA"/>
    <property type="match status" value="1"/>
</dbReference>
<feature type="transmembrane region" description="Helical" evidence="2">
    <location>
        <begin position="92"/>
        <end position="111"/>
    </location>
</feature>
<accession>A0ABT3ZQQ0</accession>
<dbReference type="PANTHER" id="PTHR36305:SF1">
    <property type="entry name" value="PHOSPHATIDYLGLYCEROPHOSPHATASE A"/>
    <property type="match status" value="1"/>
</dbReference>
<evidence type="ECO:0000256" key="1">
    <source>
        <dbReference type="SAM" id="MobiDB-lite"/>
    </source>
</evidence>
<keyword evidence="5" id="KW-1185">Reference proteome</keyword>
<dbReference type="EMBL" id="JAPMXC010000006">
    <property type="protein sequence ID" value="MCY0388889.1"/>
    <property type="molecule type" value="Genomic_DNA"/>
</dbReference>
<organism evidence="4 5">
    <name type="scientific">Robbsia betulipollinis</name>
    <dbReference type="NCBI Taxonomy" id="2981849"/>
    <lineage>
        <taxon>Bacteria</taxon>
        <taxon>Pseudomonadati</taxon>
        <taxon>Pseudomonadota</taxon>
        <taxon>Betaproteobacteria</taxon>
        <taxon>Burkholderiales</taxon>
        <taxon>Burkholderiaceae</taxon>
        <taxon>Robbsia</taxon>
    </lineage>
</organism>
<dbReference type="InterPro" id="IPR007686">
    <property type="entry name" value="YutG/PgpA"/>
</dbReference>
<feature type="domain" description="YutG/PgpA" evidence="3">
    <location>
        <begin position="55"/>
        <end position="193"/>
    </location>
</feature>
<keyword evidence="2" id="KW-0812">Transmembrane</keyword>
<comment type="caution">
    <text evidence="4">The sequence shown here is derived from an EMBL/GenBank/DDBJ whole genome shotgun (WGS) entry which is preliminary data.</text>
</comment>
<dbReference type="Proteomes" id="UP001082899">
    <property type="component" value="Unassembled WGS sequence"/>
</dbReference>
<dbReference type="InterPro" id="IPR026037">
    <property type="entry name" value="PgpA"/>
</dbReference>
<feature type="transmembrane region" description="Helical" evidence="2">
    <location>
        <begin position="127"/>
        <end position="152"/>
    </location>
</feature>
<reference evidence="4" key="1">
    <citation type="submission" date="2022-11" db="EMBL/GenBank/DDBJ databases">
        <title>Robbsia betulipollinis sp. nov., isolated from pollen of birch (Betula pendula).</title>
        <authorList>
            <person name="Shi H."/>
            <person name="Ambika Manirajan B."/>
            <person name="Ratering S."/>
            <person name="Geissler-Plaum R."/>
            <person name="Schnell S."/>
        </authorList>
    </citation>
    <scope>NUCLEOTIDE SEQUENCE</scope>
    <source>
        <strain evidence="4">Bb-Pol-6</strain>
    </source>
</reference>
<dbReference type="RefSeq" id="WP_267848766.1">
    <property type="nucleotide sequence ID" value="NZ_JAPMXC010000006.1"/>
</dbReference>
<evidence type="ECO:0000313" key="4">
    <source>
        <dbReference type="EMBL" id="MCY0388889.1"/>
    </source>
</evidence>
<dbReference type="SUPFAM" id="SSF101307">
    <property type="entry name" value="YutG-like"/>
    <property type="match status" value="1"/>
</dbReference>
<feature type="transmembrane region" description="Helical" evidence="2">
    <location>
        <begin position="54"/>
        <end position="80"/>
    </location>
</feature>
<dbReference type="InterPro" id="IPR036681">
    <property type="entry name" value="PgpA-like_sf"/>
</dbReference>
<sequence>MPTEPSRPPTSSGAQSDPEWTVVDGAPPGGGSAAPRPRAQRATLRFMLSHPFHIVSLGFGSGLSPIMPGTCGTLMGWLLFVVLNPYLNTRAWLVLIGAGFVLGIGLCGFTARRMRVPDPGAVVWDEIIAIWIVLVFVMPTTFAGQLGGFLVFRFFDMVKPPPIRYFDRRLKGGFGIMFDDIVAALFTLIVIALWRQ</sequence>
<evidence type="ECO:0000259" key="3">
    <source>
        <dbReference type="Pfam" id="PF04608"/>
    </source>
</evidence>
<feature type="region of interest" description="Disordered" evidence="1">
    <location>
        <begin position="1"/>
        <end position="36"/>
    </location>
</feature>
<keyword evidence="2" id="KW-1133">Transmembrane helix</keyword>
<dbReference type="Pfam" id="PF04608">
    <property type="entry name" value="PgpA"/>
    <property type="match status" value="1"/>
</dbReference>